<evidence type="ECO:0000256" key="12">
    <source>
        <dbReference type="ARBA" id="ARBA00023128"/>
    </source>
</evidence>
<comment type="subcellular location">
    <subcellularLocation>
        <location evidence="3">Mitochondrion membrane</location>
    </subcellularLocation>
    <subcellularLocation>
        <location evidence="2">Nucleus</location>
    </subcellularLocation>
    <subcellularLocation>
        <location evidence="4">Secreted</location>
    </subcellularLocation>
</comment>
<gene>
    <name evidence="17" type="ORF">DNTS_010321</name>
</gene>
<evidence type="ECO:0000256" key="11">
    <source>
        <dbReference type="ARBA" id="ARBA00022782"/>
    </source>
</evidence>
<evidence type="ECO:0000256" key="1">
    <source>
        <dbReference type="ARBA" id="ARBA00003783"/>
    </source>
</evidence>
<evidence type="ECO:0000256" key="15">
    <source>
        <dbReference type="ARBA" id="ARBA00023242"/>
    </source>
</evidence>
<evidence type="ECO:0000256" key="16">
    <source>
        <dbReference type="ARBA" id="ARBA00029657"/>
    </source>
</evidence>
<name>A0A553RFM4_9TELE</name>
<dbReference type="GO" id="GO:0031966">
    <property type="term" value="C:mitochondrial membrane"/>
    <property type="evidence" value="ECO:0007669"/>
    <property type="project" value="UniProtKB-SubCell"/>
</dbReference>
<dbReference type="AlphaFoldDB" id="A0A553RFM4"/>
<keyword evidence="12" id="KW-0496">Mitochondrion</keyword>
<evidence type="ECO:0000256" key="13">
    <source>
        <dbReference type="ARBA" id="ARBA00023136"/>
    </source>
</evidence>
<evidence type="ECO:0000256" key="2">
    <source>
        <dbReference type="ARBA" id="ARBA00004123"/>
    </source>
</evidence>
<evidence type="ECO:0000313" key="18">
    <source>
        <dbReference type="Proteomes" id="UP000316079"/>
    </source>
</evidence>
<organism evidence="17 18">
    <name type="scientific">Danionella cerebrum</name>
    <dbReference type="NCBI Taxonomy" id="2873325"/>
    <lineage>
        <taxon>Eukaryota</taxon>
        <taxon>Metazoa</taxon>
        <taxon>Chordata</taxon>
        <taxon>Craniata</taxon>
        <taxon>Vertebrata</taxon>
        <taxon>Euteleostomi</taxon>
        <taxon>Actinopterygii</taxon>
        <taxon>Neopterygii</taxon>
        <taxon>Teleostei</taxon>
        <taxon>Ostariophysi</taxon>
        <taxon>Cypriniformes</taxon>
        <taxon>Danionidae</taxon>
        <taxon>Danioninae</taxon>
        <taxon>Danionella</taxon>
    </lineage>
</organism>
<sequence length="293" mass="33510">MSSQWRTTLKLATKLPLLPGSATFQVHRHASRKTVFWNSKNHSDSFCKQGASTMSAEHDQDEVEAELDSILRQEKNRQKATKFNIIKRKMRDPGPPQRTLTWEAIEQIRYLKQEFPEEWTLARLADGFSVSTDVISRVLHSKFVTPLARKLKQDQRAYHNIEQQCLTVGGTDPSRLHRSLPPGPVERMSSEKPTALTLVVKDMETGLVPSDGHMTPTPLSIRQKARPDLVGEPAADTHMAVNHHINPEEKWDGETFTDEELLYFAKTMKKKPSPVKQEGRDFFDTHGNFLYRI</sequence>
<keyword evidence="11" id="KW-0221">Differentiation</keyword>
<keyword evidence="15" id="KW-0539">Nucleus</keyword>
<dbReference type="PANTHER" id="PTHR13475:SF4">
    <property type="entry name" value="NEUGRIN"/>
    <property type="match status" value="1"/>
</dbReference>
<keyword evidence="10" id="KW-0732">Signal</keyword>
<keyword evidence="13" id="KW-0472">Membrane</keyword>
<comment type="subunit">
    <text evidence="6">Forms a regulatory protein-RNA complex, consisting of RCC1L, NGRN, RPUSD3, RPUSD4, TRUB2, FASTKD2 and 16S mt-rRNA. Interacts with 16S mt-rRNA; this interaction is direct.</text>
</comment>
<dbReference type="InterPro" id="IPR010487">
    <property type="entry name" value="NGRN/Rrg9"/>
</dbReference>
<evidence type="ECO:0000313" key="17">
    <source>
        <dbReference type="EMBL" id="TRZ00982.1"/>
    </source>
</evidence>
<dbReference type="Pfam" id="PF06413">
    <property type="entry name" value="Neugrin"/>
    <property type="match status" value="1"/>
</dbReference>
<proteinExistence type="inferred from homology"/>
<keyword evidence="8" id="KW-0217">Developmental protein</keyword>
<comment type="caution">
    <text evidence="17">The sequence shown here is derived from an EMBL/GenBank/DDBJ whole genome shotgun (WGS) entry which is preliminary data.</text>
</comment>
<evidence type="ECO:0000256" key="14">
    <source>
        <dbReference type="ARBA" id="ARBA00023180"/>
    </source>
</evidence>
<dbReference type="GO" id="GO:0005634">
    <property type="term" value="C:nucleus"/>
    <property type="evidence" value="ECO:0007669"/>
    <property type="project" value="UniProtKB-SubCell"/>
</dbReference>
<evidence type="ECO:0000256" key="7">
    <source>
        <dbReference type="ARBA" id="ARBA00016593"/>
    </source>
</evidence>
<dbReference type="OrthoDB" id="6415470at2759"/>
<keyword evidence="14" id="KW-0325">Glycoprotein</keyword>
<accession>A0A553RFM4</accession>
<keyword evidence="9" id="KW-0964">Secreted</keyword>
<comment type="function">
    <text evidence="1">Plays an essential role in mitochondrial ribosome biogenesis. As a component of a functional protein-RNA module, consisting of RCC1L, NGRN, RPUSD3, RPUSD4, TRUB2, FASTKD2 and 16S mitochondrial ribosomal RNA (16S mt-rRNA), controls 16S mt-rRNA abundance and is required for intra-mitochondrial translation of core subunits of the oxidative phosphorylation system.</text>
</comment>
<dbReference type="Proteomes" id="UP000316079">
    <property type="component" value="Unassembled WGS sequence"/>
</dbReference>
<dbReference type="PANTHER" id="PTHR13475">
    <property type="entry name" value="NEUGRIN"/>
    <property type="match status" value="1"/>
</dbReference>
<protein>
    <recommendedName>
        <fullName evidence="7">Neugrin</fullName>
    </recommendedName>
    <alternativeName>
        <fullName evidence="16">Neurite outgrowth-associated protein</fullName>
    </alternativeName>
</protein>
<dbReference type="EMBL" id="SRMA01024189">
    <property type="protein sequence ID" value="TRZ00982.1"/>
    <property type="molecule type" value="Genomic_DNA"/>
</dbReference>
<reference evidence="17 18" key="1">
    <citation type="journal article" date="2019" name="Sci. Data">
        <title>Hybrid genome assembly and annotation of Danionella translucida.</title>
        <authorList>
            <person name="Kadobianskyi M."/>
            <person name="Schulze L."/>
            <person name="Schuelke M."/>
            <person name="Judkewitz B."/>
        </authorList>
    </citation>
    <scope>NUCLEOTIDE SEQUENCE [LARGE SCALE GENOMIC DNA]</scope>
    <source>
        <strain evidence="17 18">Bolton</strain>
    </source>
</reference>
<dbReference type="STRING" id="623744.A0A553RFM4"/>
<evidence type="ECO:0000256" key="8">
    <source>
        <dbReference type="ARBA" id="ARBA00022473"/>
    </source>
</evidence>
<evidence type="ECO:0000256" key="9">
    <source>
        <dbReference type="ARBA" id="ARBA00022525"/>
    </source>
</evidence>
<keyword evidence="18" id="KW-1185">Reference proteome</keyword>
<dbReference type="GO" id="GO:0030154">
    <property type="term" value="P:cell differentiation"/>
    <property type="evidence" value="ECO:0007669"/>
    <property type="project" value="UniProtKB-KW"/>
</dbReference>
<evidence type="ECO:0000256" key="4">
    <source>
        <dbReference type="ARBA" id="ARBA00004613"/>
    </source>
</evidence>
<evidence type="ECO:0000256" key="3">
    <source>
        <dbReference type="ARBA" id="ARBA00004325"/>
    </source>
</evidence>
<evidence type="ECO:0000256" key="6">
    <source>
        <dbReference type="ARBA" id="ARBA00011308"/>
    </source>
</evidence>
<dbReference type="GO" id="GO:0005576">
    <property type="term" value="C:extracellular region"/>
    <property type="evidence" value="ECO:0007669"/>
    <property type="project" value="UniProtKB-SubCell"/>
</dbReference>
<comment type="similarity">
    <text evidence="5">Belongs to the neugrin family.</text>
</comment>
<evidence type="ECO:0000256" key="5">
    <source>
        <dbReference type="ARBA" id="ARBA00008082"/>
    </source>
</evidence>
<evidence type="ECO:0000256" key="10">
    <source>
        <dbReference type="ARBA" id="ARBA00022729"/>
    </source>
</evidence>